<dbReference type="Proteomes" id="UP001500804">
    <property type="component" value="Unassembled WGS sequence"/>
</dbReference>
<comment type="caution">
    <text evidence="1">The sequence shown here is derived from an EMBL/GenBank/DDBJ whole genome shotgun (WGS) entry which is preliminary data.</text>
</comment>
<reference evidence="2" key="1">
    <citation type="journal article" date="2019" name="Int. J. Syst. Evol. Microbiol.">
        <title>The Global Catalogue of Microorganisms (GCM) 10K type strain sequencing project: providing services to taxonomists for standard genome sequencing and annotation.</title>
        <authorList>
            <consortium name="The Broad Institute Genomics Platform"/>
            <consortium name="The Broad Institute Genome Sequencing Center for Infectious Disease"/>
            <person name="Wu L."/>
            <person name="Ma J."/>
        </authorList>
    </citation>
    <scope>NUCLEOTIDE SEQUENCE [LARGE SCALE GENOMIC DNA]</scope>
    <source>
        <strain evidence="2">JCM 18302</strain>
    </source>
</reference>
<evidence type="ECO:0000313" key="2">
    <source>
        <dbReference type="Proteomes" id="UP001500804"/>
    </source>
</evidence>
<gene>
    <name evidence="1" type="ORF">GCM10023320_81210</name>
</gene>
<evidence type="ECO:0000313" key="1">
    <source>
        <dbReference type="EMBL" id="GAA5141771.1"/>
    </source>
</evidence>
<keyword evidence="2" id="KW-1185">Reference proteome</keyword>
<dbReference type="EMBL" id="BAABJO010000055">
    <property type="protein sequence ID" value="GAA5141771.1"/>
    <property type="molecule type" value="Genomic_DNA"/>
</dbReference>
<accession>A0ABP9P8Q4</accession>
<name>A0ABP9P8Q4_9PSEU</name>
<organism evidence="1 2">
    <name type="scientific">Pseudonocardia adelaidensis</name>
    <dbReference type="NCBI Taxonomy" id="648754"/>
    <lineage>
        <taxon>Bacteria</taxon>
        <taxon>Bacillati</taxon>
        <taxon>Actinomycetota</taxon>
        <taxon>Actinomycetes</taxon>
        <taxon>Pseudonocardiales</taxon>
        <taxon>Pseudonocardiaceae</taxon>
        <taxon>Pseudonocardia</taxon>
    </lineage>
</organism>
<sequence>MLIVVLMTVAPDVQRVEIAARPQPQPGSVAPAVPGTLQDGLALCMLRGSHPGDIRDDGAVDVLPYIGGAATPLPVP</sequence>
<proteinExistence type="predicted"/>
<protein>
    <submittedName>
        <fullName evidence="1">Uncharacterized protein</fullName>
    </submittedName>
</protein>